<keyword evidence="4" id="KW-1185">Reference proteome</keyword>
<evidence type="ECO:0000256" key="2">
    <source>
        <dbReference type="SAM" id="SignalP"/>
    </source>
</evidence>
<evidence type="ECO:0000256" key="1">
    <source>
        <dbReference type="SAM" id="MobiDB-lite"/>
    </source>
</evidence>
<feature type="chain" id="PRO_5043607821" evidence="2">
    <location>
        <begin position="19"/>
        <end position="210"/>
    </location>
</feature>
<sequence>FRMRTFAVLAIVAAVACAQVTPDVVVEKREVKTTTAAPHAVEKRHSVPILHIEIVDDETNAEPVVEDQDTDKTVQKRQVEGETDVEPVDVRKKRYAGDDHPYPECSCNSKHDHLPLFKKLHQHCSFPVRPPHTPCCPHHPHPHPPCDKCGHNHGHGVPCHSSVFHHHHHHVVPTPVHHVHHDVHHHFVPKRPHYRKPCHRFDHHNHEHHY</sequence>
<accession>A0AAV5WWX6</accession>
<proteinExistence type="predicted"/>
<gene>
    <name evidence="3" type="ORF">PFISCL1PPCAC_28183</name>
</gene>
<evidence type="ECO:0000313" key="4">
    <source>
        <dbReference type="Proteomes" id="UP001432322"/>
    </source>
</evidence>
<keyword evidence="2" id="KW-0732">Signal</keyword>
<feature type="compositionally biased region" description="Basic and acidic residues" evidence="1">
    <location>
        <begin position="70"/>
        <end position="80"/>
    </location>
</feature>
<dbReference type="AlphaFoldDB" id="A0AAV5WWX6"/>
<feature type="non-terminal residue" evidence="3">
    <location>
        <position position="1"/>
    </location>
</feature>
<dbReference type="EMBL" id="BTSY01000007">
    <property type="protein sequence ID" value="GMT36886.1"/>
    <property type="molecule type" value="Genomic_DNA"/>
</dbReference>
<dbReference type="Proteomes" id="UP001432322">
    <property type="component" value="Unassembled WGS sequence"/>
</dbReference>
<comment type="caution">
    <text evidence="3">The sequence shown here is derived from an EMBL/GenBank/DDBJ whole genome shotgun (WGS) entry which is preliminary data.</text>
</comment>
<organism evidence="3 4">
    <name type="scientific">Pristionchus fissidentatus</name>
    <dbReference type="NCBI Taxonomy" id="1538716"/>
    <lineage>
        <taxon>Eukaryota</taxon>
        <taxon>Metazoa</taxon>
        <taxon>Ecdysozoa</taxon>
        <taxon>Nematoda</taxon>
        <taxon>Chromadorea</taxon>
        <taxon>Rhabditida</taxon>
        <taxon>Rhabditina</taxon>
        <taxon>Diplogasteromorpha</taxon>
        <taxon>Diplogasteroidea</taxon>
        <taxon>Neodiplogasteridae</taxon>
        <taxon>Pristionchus</taxon>
    </lineage>
</organism>
<feature type="signal peptide" evidence="2">
    <location>
        <begin position="1"/>
        <end position="18"/>
    </location>
</feature>
<evidence type="ECO:0000313" key="3">
    <source>
        <dbReference type="EMBL" id="GMT36886.1"/>
    </source>
</evidence>
<name>A0AAV5WWX6_9BILA</name>
<reference evidence="3" key="1">
    <citation type="submission" date="2023-10" db="EMBL/GenBank/DDBJ databases">
        <title>Genome assembly of Pristionchus species.</title>
        <authorList>
            <person name="Yoshida K."/>
            <person name="Sommer R.J."/>
        </authorList>
    </citation>
    <scope>NUCLEOTIDE SEQUENCE</scope>
    <source>
        <strain evidence="3">RS5133</strain>
    </source>
</reference>
<feature type="region of interest" description="Disordered" evidence="1">
    <location>
        <begin position="64"/>
        <end position="85"/>
    </location>
</feature>
<protein>
    <submittedName>
        <fullName evidence="3">Uncharacterized protein</fullName>
    </submittedName>
</protein>